<protein>
    <recommendedName>
        <fullName evidence="3 15">DNA polymerase I</fullName>
        <ecNumber evidence="2 15">2.7.7.7</ecNumber>
    </recommendedName>
</protein>
<dbReference type="GO" id="GO:0008408">
    <property type="term" value="F:3'-5' exonuclease activity"/>
    <property type="evidence" value="ECO:0007669"/>
    <property type="project" value="UniProtKB-UniRule"/>
</dbReference>
<evidence type="ECO:0000256" key="4">
    <source>
        <dbReference type="ARBA" id="ARBA00022679"/>
    </source>
</evidence>
<dbReference type="CDD" id="cd09898">
    <property type="entry name" value="H3TH_53EXO"/>
    <property type="match status" value="1"/>
</dbReference>
<keyword evidence="10 16" id="KW-0269">Exonuclease</keyword>
<dbReference type="Pfam" id="PF01367">
    <property type="entry name" value="5_3_exonuc"/>
    <property type="match status" value="1"/>
</dbReference>
<reference evidence="21" key="1">
    <citation type="journal article" date="2004" name="Curr. Microbiol.">
        <title>Sequence analysis of DNA fragments from the genome of the primary endosymbiont of the whitefly Bemisia tabaci.</title>
        <authorList>
            <person name="Baumann L."/>
            <person name="Thao M.L."/>
            <person name="Funk C.J."/>
            <person name="Falk B.W."/>
            <person name="Ng J.C."/>
            <person name="Baumann P."/>
        </authorList>
    </citation>
    <scope>NUCLEOTIDE SEQUENCE</scope>
</reference>
<dbReference type="InterPro" id="IPR008918">
    <property type="entry name" value="HhH2"/>
</dbReference>
<evidence type="ECO:0000256" key="5">
    <source>
        <dbReference type="ARBA" id="ARBA00022695"/>
    </source>
</evidence>
<keyword evidence="4 16" id="KW-0808">Transferase</keyword>
<feature type="compositionally biased region" description="Basic and acidic residues" evidence="17">
    <location>
        <begin position="326"/>
        <end position="339"/>
    </location>
</feature>
<feature type="domain" description="DNA-directed DNA polymerase family A palm" evidence="20">
    <location>
        <begin position="683"/>
        <end position="889"/>
    </location>
</feature>
<dbReference type="SMART" id="SM00482">
    <property type="entry name" value="POLAc"/>
    <property type="match status" value="1"/>
</dbReference>
<dbReference type="Pfam" id="PF01612">
    <property type="entry name" value="DNA_pol_A_exo1"/>
    <property type="match status" value="1"/>
</dbReference>
<gene>
    <name evidence="16 21" type="primary">polA</name>
</gene>
<evidence type="ECO:0000256" key="14">
    <source>
        <dbReference type="ARBA" id="ARBA00049244"/>
    </source>
</evidence>
<evidence type="ECO:0000259" key="18">
    <source>
        <dbReference type="SMART" id="SM00474"/>
    </source>
</evidence>
<dbReference type="InterPro" id="IPR002421">
    <property type="entry name" value="5-3_exonuclease"/>
</dbReference>
<evidence type="ECO:0000256" key="17">
    <source>
        <dbReference type="SAM" id="MobiDB-lite"/>
    </source>
</evidence>
<comment type="catalytic activity">
    <reaction evidence="14 16">
        <text>DNA(n) + a 2'-deoxyribonucleoside 5'-triphosphate = DNA(n+1) + diphosphate</text>
        <dbReference type="Rhea" id="RHEA:22508"/>
        <dbReference type="Rhea" id="RHEA-COMP:17339"/>
        <dbReference type="Rhea" id="RHEA-COMP:17340"/>
        <dbReference type="ChEBI" id="CHEBI:33019"/>
        <dbReference type="ChEBI" id="CHEBI:61560"/>
        <dbReference type="ChEBI" id="CHEBI:173112"/>
        <dbReference type="EC" id="2.7.7.7"/>
    </reaction>
</comment>
<evidence type="ECO:0000259" key="20">
    <source>
        <dbReference type="SMART" id="SM00482"/>
    </source>
</evidence>
<dbReference type="Gene3D" id="1.10.150.20">
    <property type="entry name" value="5' to 3' exonuclease, C-terminal subdomain"/>
    <property type="match status" value="2"/>
</dbReference>
<dbReference type="InterPro" id="IPR002298">
    <property type="entry name" value="DNA_polymerase_A"/>
</dbReference>
<keyword evidence="9 16" id="KW-0378">Hydrolase</keyword>
<evidence type="ECO:0000256" key="3">
    <source>
        <dbReference type="ARBA" id="ARBA00020311"/>
    </source>
</evidence>
<keyword evidence="5 16" id="KW-0548">Nucleotidyltransferase</keyword>
<dbReference type="SUPFAM" id="SSF53098">
    <property type="entry name" value="Ribonuclease H-like"/>
    <property type="match status" value="1"/>
</dbReference>
<dbReference type="FunFam" id="1.20.1060.10:FF:000001">
    <property type="entry name" value="DNA polymerase I"/>
    <property type="match status" value="1"/>
</dbReference>
<dbReference type="InterPro" id="IPR020045">
    <property type="entry name" value="DNA_polI_H3TH"/>
</dbReference>
<evidence type="ECO:0000256" key="2">
    <source>
        <dbReference type="ARBA" id="ARBA00012417"/>
    </source>
</evidence>
<dbReference type="Pfam" id="PF00476">
    <property type="entry name" value="DNA_pol_A"/>
    <property type="match status" value="1"/>
</dbReference>
<dbReference type="InterPro" id="IPR029060">
    <property type="entry name" value="PIN-like_dom_sf"/>
</dbReference>
<dbReference type="GO" id="GO:0006302">
    <property type="term" value="P:double-strand break repair"/>
    <property type="evidence" value="ECO:0007669"/>
    <property type="project" value="TreeGrafter"/>
</dbReference>
<dbReference type="SMART" id="SM00474">
    <property type="entry name" value="35EXOc"/>
    <property type="match status" value="1"/>
</dbReference>
<dbReference type="FunFam" id="1.10.150.20:FF:000002">
    <property type="entry name" value="DNA polymerase I"/>
    <property type="match status" value="1"/>
</dbReference>
<dbReference type="InterPro" id="IPR001098">
    <property type="entry name" value="DNA-dir_DNA_pol_A_palm_dom"/>
</dbReference>
<dbReference type="GO" id="GO:0006261">
    <property type="term" value="P:DNA-templated DNA replication"/>
    <property type="evidence" value="ECO:0007669"/>
    <property type="project" value="UniProtKB-UniRule"/>
</dbReference>
<keyword evidence="12 16" id="KW-0238">DNA-binding</keyword>
<name>Q7WZP8_9BACT</name>
<dbReference type="InterPro" id="IPR036397">
    <property type="entry name" value="RNaseH_sf"/>
</dbReference>
<evidence type="ECO:0000256" key="12">
    <source>
        <dbReference type="ARBA" id="ARBA00023125"/>
    </source>
</evidence>
<dbReference type="SMART" id="SM00279">
    <property type="entry name" value="HhH2"/>
    <property type="match status" value="1"/>
</dbReference>
<dbReference type="CDD" id="cd08637">
    <property type="entry name" value="DNA_pol_A_pol_I_C"/>
    <property type="match status" value="1"/>
</dbReference>
<dbReference type="EC" id="2.7.7.7" evidence="2 15"/>
<dbReference type="GO" id="GO:0003677">
    <property type="term" value="F:DNA binding"/>
    <property type="evidence" value="ECO:0007669"/>
    <property type="project" value="UniProtKB-UniRule"/>
</dbReference>
<sequence>MVGLTPKLFLLDGMSLIYRAHFALGKAATTTAQGLKTGAILGFVNTLVALLEKEKPTHLIVAFDGKEKTFRHALFPAYKSHRPVQPEEISIAIPYIKSILEGFGILAITYSGYEADDLLGTLAKKAAVMGCRTYIMSTDKDLAQIVGDNIYLYKPSSYGEKSTILGEKEILAQWEIARPEQVRDILALEGDPSDFIPGIPSIGKKTARKLIKEFDNLENILAHSHMLTGKLKANLIQYADQGILSKELATIRTNVPITLDLEKCHYQGPNKVKLEPIFSLLEFKQLKQRLFGKPNPEKATNQPVGLFDGINPMAKSQENNHSNGHGLDRQPHTTEGQHEQDAYALIETLPACEKLLEKLESATKWAFDIATTGMDPHLADLLGIAFAYQPGTAYYIALPPNKAAAQPFLALLQPLFQRTDVLKVGHNLKNALIVMQRHGLSIAPPLFDTMIAHGLVAADMDHHLTTLSEQYLNHRSYLKPPNRAEKESEGIKNYAGEGADLVLHIYPKIAQALREHKVATLFYRVEMPLVQVLVAMELAGVSIDLPFLATLGSEMEPTTKALKEKIYTLAQTTFNIDSPKQLGVVLFEKLALHTKPMKTKGGQYATGEAILAKLSKVHPIVPLIMEYRTWQKLRSTYVDALPTLLHPIDQRLHATYHQTVVTTGRLSATGPNLQQIPIRTPTGRALRKAFIPHQKGDCLFSADYSQIELRIMAAYAQDTTMIMAFQSDQDIHQITAQKLFKTVIVDQEMRQKAKIANFGIIYGISPFGLSERMEHLSRKEAAELIEAYFEAFPGIKTYIDDSIAHAEANGYVRTLLGRKRFLPDLYASNPTTRGVARRNAINTPIQGSAAEMIKLAMIHIQDWLEKHKLSTKLIIQVHDELVFNVPRSEIADIQHHIPLLMATALPLENVPIKVNWNIGANWLEAHEPIRPTKDPASPE</sequence>
<dbReference type="SMART" id="SM00475">
    <property type="entry name" value="53EXOc"/>
    <property type="match status" value="1"/>
</dbReference>
<dbReference type="Pfam" id="PF02739">
    <property type="entry name" value="5_3_exonuc_N"/>
    <property type="match status" value="1"/>
</dbReference>
<dbReference type="InterPro" id="IPR020046">
    <property type="entry name" value="5-3_exonucl_a-hlix_arch_N"/>
</dbReference>
<evidence type="ECO:0000256" key="15">
    <source>
        <dbReference type="NCBIfam" id="TIGR00593"/>
    </source>
</evidence>
<dbReference type="NCBIfam" id="NF004397">
    <property type="entry name" value="PRK05755.1"/>
    <property type="match status" value="1"/>
</dbReference>
<dbReference type="CDD" id="cd06139">
    <property type="entry name" value="DNA_polA_I_Ecoli_like_exo"/>
    <property type="match status" value="1"/>
</dbReference>
<dbReference type="InterPro" id="IPR012337">
    <property type="entry name" value="RNaseH-like_sf"/>
</dbReference>
<accession>Q7WZP8</accession>
<dbReference type="InterPro" id="IPR019760">
    <property type="entry name" value="DNA-dir_DNA_pol_A_CS"/>
</dbReference>
<dbReference type="NCBIfam" id="TIGR00593">
    <property type="entry name" value="pola"/>
    <property type="match status" value="1"/>
</dbReference>
<dbReference type="PANTHER" id="PTHR10133">
    <property type="entry name" value="DNA POLYMERASE I"/>
    <property type="match status" value="1"/>
</dbReference>
<dbReference type="Gene3D" id="3.30.420.10">
    <property type="entry name" value="Ribonuclease H-like superfamily/Ribonuclease H"/>
    <property type="match status" value="1"/>
</dbReference>
<dbReference type="InterPro" id="IPR002562">
    <property type="entry name" value="3'-5'_exonuclease_dom"/>
</dbReference>
<dbReference type="EMBL" id="AY271301">
    <property type="protein sequence ID" value="AAP81263.1"/>
    <property type="molecule type" value="Genomic_DNA"/>
</dbReference>
<evidence type="ECO:0000256" key="16">
    <source>
        <dbReference type="RuleBase" id="RU004460"/>
    </source>
</evidence>
<dbReference type="CDD" id="cd09859">
    <property type="entry name" value="PIN_53EXO"/>
    <property type="match status" value="1"/>
</dbReference>
<dbReference type="Gene3D" id="1.20.1060.10">
    <property type="entry name" value="Taq DNA Polymerase, Chain T, domain 4"/>
    <property type="match status" value="1"/>
</dbReference>
<dbReference type="FunFam" id="1.10.150.20:FF:000003">
    <property type="entry name" value="DNA polymerase I"/>
    <property type="match status" value="1"/>
</dbReference>
<feature type="compositionally biased region" description="Polar residues" evidence="17">
    <location>
        <begin position="314"/>
        <end position="323"/>
    </location>
</feature>
<dbReference type="SUPFAM" id="SSF47781">
    <property type="entry name" value="RuvA domain 2-like"/>
    <property type="match status" value="1"/>
</dbReference>
<dbReference type="Gene3D" id="3.40.50.1010">
    <property type="entry name" value="5'-nuclease"/>
    <property type="match status" value="1"/>
</dbReference>
<keyword evidence="11 16" id="KW-0239">DNA-directed DNA polymerase</keyword>
<comment type="similarity">
    <text evidence="1 16">Belongs to the DNA polymerase type-A family.</text>
</comment>
<dbReference type="Gene3D" id="3.30.70.370">
    <property type="match status" value="1"/>
</dbReference>
<organism evidence="21">
    <name type="scientific">Bacteroidetes bacterium endosymbiont of Bemisia tabaci</name>
    <dbReference type="NCBI Taxonomy" id="235574"/>
    <lineage>
        <taxon>Bacteria</taxon>
        <taxon>Pseudomonadati</taxon>
        <taxon>Bacteroidota</taxon>
    </lineage>
</organism>
<evidence type="ECO:0000313" key="21">
    <source>
        <dbReference type="EMBL" id="AAP81263.1"/>
    </source>
</evidence>
<evidence type="ECO:0000256" key="1">
    <source>
        <dbReference type="ARBA" id="ARBA00007705"/>
    </source>
</evidence>
<dbReference type="GO" id="GO:0003887">
    <property type="term" value="F:DNA-directed DNA polymerase activity"/>
    <property type="evidence" value="ECO:0007669"/>
    <property type="project" value="UniProtKB-UniRule"/>
</dbReference>
<dbReference type="PRINTS" id="PR00868">
    <property type="entry name" value="DNAPOLI"/>
</dbReference>
<evidence type="ECO:0000256" key="7">
    <source>
        <dbReference type="ARBA" id="ARBA00022722"/>
    </source>
</evidence>
<feature type="domain" description="3'-5' exonuclease" evidence="18">
    <location>
        <begin position="343"/>
        <end position="514"/>
    </location>
</feature>
<evidence type="ECO:0000256" key="6">
    <source>
        <dbReference type="ARBA" id="ARBA00022705"/>
    </source>
</evidence>
<dbReference type="InterPro" id="IPR043502">
    <property type="entry name" value="DNA/RNA_pol_sf"/>
</dbReference>
<dbReference type="InterPro" id="IPR010994">
    <property type="entry name" value="RuvA_2-like"/>
</dbReference>
<keyword evidence="7" id="KW-0540">Nuclease</keyword>
<dbReference type="InterPro" id="IPR018320">
    <property type="entry name" value="DNA_polymerase_1"/>
</dbReference>
<dbReference type="SUPFAM" id="SSF88723">
    <property type="entry name" value="PIN domain-like"/>
    <property type="match status" value="1"/>
</dbReference>
<dbReference type="SUPFAM" id="SSF56672">
    <property type="entry name" value="DNA/RNA polymerases"/>
    <property type="match status" value="1"/>
</dbReference>
<feature type="region of interest" description="Disordered" evidence="17">
    <location>
        <begin position="312"/>
        <end position="339"/>
    </location>
</feature>
<evidence type="ECO:0000256" key="11">
    <source>
        <dbReference type="ARBA" id="ARBA00022932"/>
    </source>
</evidence>
<evidence type="ECO:0000256" key="8">
    <source>
        <dbReference type="ARBA" id="ARBA00022763"/>
    </source>
</evidence>
<comment type="function">
    <text evidence="16">In addition to polymerase activity, this DNA polymerase exhibits 3'-5' and 5'-3' exonuclease activity.</text>
</comment>
<feature type="domain" description="5'-3' exonuclease" evidence="19">
    <location>
        <begin position="6"/>
        <end position="267"/>
    </location>
</feature>
<dbReference type="PROSITE" id="PS00447">
    <property type="entry name" value="DNA_POLYMERASE_A"/>
    <property type="match status" value="1"/>
</dbReference>
<dbReference type="AlphaFoldDB" id="Q7WZP8"/>
<evidence type="ECO:0000256" key="13">
    <source>
        <dbReference type="ARBA" id="ARBA00023204"/>
    </source>
</evidence>
<keyword evidence="8 16" id="KW-0227">DNA damage</keyword>
<dbReference type="PANTHER" id="PTHR10133:SF27">
    <property type="entry name" value="DNA POLYMERASE NU"/>
    <property type="match status" value="1"/>
</dbReference>
<evidence type="ECO:0000256" key="9">
    <source>
        <dbReference type="ARBA" id="ARBA00022801"/>
    </source>
</evidence>
<proteinExistence type="inferred from homology"/>
<evidence type="ECO:0000256" key="10">
    <source>
        <dbReference type="ARBA" id="ARBA00022839"/>
    </source>
</evidence>
<keyword evidence="6 16" id="KW-0235">DNA replication</keyword>
<dbReference type="GO" id="GO:0008409">
    <property type="term" value="F:5'-3' exonuclease activity"/>
    <property type="evidence" value="ECO:0007669"/>
    <property type="project" value="UniProtKB-UniRule"/>
</dbReference>
<evidence type="ECO:0000259" key="19">
    <source>
        <dbReference type="SMART" id="SM00475"/>
    </source>
</evidence>
<keyword evidence="13 16" id="KW-0234">DNA repair</keyword>